<dbReference type="InterPro" id="IPR036736">
    <property type="entry name" value="ACP-like_sf"/>
</dbReference>
<feature type="region of interest" description="Disordered" evidence="6">
    <location>
        <begin position="2264"/>
        <end position="2299"/>
    </location>
</feature>
<dbReference type="Gene3D" id="3.30.559.30">
    <property type="entry name" value="Nonribosomal peptide synthetase, condensation domain"/>
    <property type="match status" value="3"/>
</dbReference>
<dbReference type="Proteomes" id="UP001230426">
    <property type="component" value="Unassembled WGS sequence"/>
</dbReference>
<dbReference type="Pfam" id="PF00550">
    <property type="entry name" value="PP-binding"/>
    <property type="match status" value="2"/>
</dbReference>
<dbReference type="PROSITE" id="PS00012">
    <property type="entry name" value="PHOSPHOPANTETHEINE"/>
    <property type="match status" value="2"/>
</dbReference>
<dbReference type="InterPro" id="IPR025110">
    <property type="entry name" value="AMP-bd_C"/>
</dbReference>
<dbReference type="InterPro" id="IPR020806">
    <property type="entry name" value="PKS_PP-bd"/>
</dbReference>
<dbReference type="PROSITE" id="PS50075">
    <property type="entry name" value="CARRIER"/>
    <property type="match status" value="2"/>
</dbReference>
<dbReference type="InterPro" id="IPR010060">
    <property type="entry name" value="NRPS_synth"/>
</dbReference>
<name>A0ABT9RC08_9ACTN</name>
<dbReference type="Pfam" id="PF00501">
    <property type="entry name" value="AMP-binding"/>
    <property type="match status" value="2"/>
</dbReference>
<dbReference type="Pfam" id="PF13193">
    <property type="entry name" value="AMP-binding_C"/>
    <property type="match status" value="2"/>
</dbReference>
<keyword evidence="3" id="KW-0597">Phosphoprotein</keyword>
<evidence type="ECO:0000256" key="2">
    <source>
        <dbReference type="ARBA" id="ARBA00022450"/>
    </source>
</evidence>
<feature type="domain" description="Carrier" evidence="7">
    <location>
        <begin position="2092"/>
        <end position="2166"/>
    </location>
</feature>
<evidence type="ECO:0000256" key="3">
    <source>
        <dbReference type="ARBA" id="ARBA00022553"/>
    </source>
</evidence>
<dbReference type="Pfam" id="PF00668">
    <property type="entry name" value="Condensation"/>
    <property type="match status" value="3"/>
</dbReference>
<dbReference type="CDD" id="cd19540">
    <property type="entry name" value="LCL_NRPS-like"/>
    <property type="match status" value="1"/>
</dbReference>
<evidence type="ECO:0000259" key="7">
    <source>
        <dbReference type="PROSITE" id="PS50075"/>
    </source>
</evidence>
<comment type="cofactor">
    <cofactor evidence="1">
        <name>pantetheine 4'-phosphate</name>
        <dbReference type="ChEBI" id="CHEBI:47942"/>
    </cofactor>
</comment>
<feature type="compositionally biased region" description="Gly residues" evidence="6">
    <location>
        <begin position="2264"/>
        <end position="2291"/>
    </location>
</feature>
<evidence type="ECO:0000256" key="1">
    <source>
        <dbReference type="ARBA" id="ARBA00001957"/>
    </source>
</evidence>
<evidence type="ECO:0000313" key="8">
    <source>
        <dbReference type="EMBL" id="MDP9866790.1"/>
    </source>
</evidence>
<reference evidence="8 9" key="1">
    <citation type="submission" date="2023-07" db="EMBL/GenBank/DDBJ databases">
        <title>Sequencing the genomes of 1000 actinobacteria strains.</title>
        <authorList>
            <person name="Klenk H.-P."/>
        </authorList>
    </citation>
    <scope>NUCLEOTIDE SEQUENCE [LARGE SCALE GENOMIC DNA]</scope>
    <source>
        <strain evidence="8 9">DSM 44109</strain>
    </source>
</reference>
<organism evidence="8 9">
    <name type="scientific">Streptosporangium brasiliense</name>
    <dbReference type="NCBI Taxonomy" id="47480"/>
    <lineage>
        <taxon>Bacteria</taxon>
        <taxon>Bacillati</taxon>
        <taxon>Actinomycetota</taxon>
        <taxon>Actinomycetes</taxon>
        <taxon>Streptosporangiales</taxon>
        <taxon>Streptosporangiaceae</taxon>
        <taxon>Streptosporangium</taxon>
    </lineage>
</organism>
<dbReference type="InterPro" id="IPR001242">
    <property type="entry name" value="Condensation_dom"/>
</dbReference>
<dbReference type="SUPFAM" id="SSF47336">
    <property type="entry name" value="ACP-like"/>
    <property type="match status" value="2"/>
</dbReference>
<dbReference type="InterPro" id="IPR000873">
    <property type="entry name" value="AMP-dep_synth/lig_dom"/>
</dbReference>
<dbReference type="CDD" id="cd19543">
    <property type="entry name" value="DCL_NRPS"/>
    <property type="match status" value="1"/>
</dbReference>
<evidence type="ECO:0000313" key="9">
    <source>
        <dbReference type="Proteomes" id="UP001230426"/>
    </source>
</evidence>
<dbReference type="PROSITE" id="PS00455">
    <property type="entry name" value="AMP_BINDING"/>
    <property type="match status" value="2"/>
</dbReference>
<sequence>MTQVQDILPLSPLQQGLFFHALHDEHDVYTAQVTLDLDGPLDVPALRSAAARLLERHPNLRAAFWHQDLSRPVQVIPERVEPSWREVTSADAEGVAAEERARPFDLATPPLIRSVLVRLAPDRHRLILTNHHILLDGWSTPLLVAELLALYLGVAAPAAPPYKGYLAWLARQDRDAARRAWDRALDGIEGPTLIAPGAATPVPPDKVSLELDTTLTAALTRLARRRGITVNTVLQGLWGVLLSRLTGRDDVVFGAIVSGRPPELPGVERMIGLFINTLPVRVRLRPEEPVGELLERLQDEQAELLPHHHLGLTEIYRGVLFDTVTVLENYPFDASAADTALGDVRLTGFGSVDAHHYPLALAAIPGDRLTLRLDHRPDLFTAVQARLLLERMRLLLTTLVTAPETPVGRLGVLDAAEHRQIVEEWNDTGAPVPRRTLPELFETTAARVPDATALVDGETVLTYARLNRRANRLARLLAERGAGPERLVALVLPRSADLVVAALAVAKAGAAYLPVDPDYPAERIAHMLADAAPSSVIDEAFLADADVSGYSAENLDVRLAPENPAYVIYTSGSTGRPKGVVVTHEGIAAFAAAQTDRLRVGPDSRVLQSASPSFDASVMEMLMAFAAGAALVILPHGVYGGAGLAGVLESGRITHALIPPATLASVPETALPELRTLAVGGEACGAGLVDRWAPGRLMINAYGPTEATIAATMSGPLTPGETPPIGSPLRDAQVYVLDAWLRPVPVGVAGELYLAGPGLARGYLGRAGLTAERFVACPFGAVGERMYRTGDVVRWRPEGCLEYVGRSDLQVKVRGVRIEPGEIESVLARHPAVSQVAVVVREDRPGDRRLVAYVVPAPAGPVREEAVSAPVAAAFSSSPSSSSSSALLASSAPSLEVDVAGVRRFVAGVLPEFMVPSVVVVLGALPVTVNGKLDRAALPVPEVGGSGRGPRTPVEEILCGVFAEVLGVSGVGVEESFFALGGDSLSATRLVSRVRSVLGVEVPVRAVFESGSVAGLAVWVAGVSGVGVRPGVRSGGRSGWVPLSSGQRRLWFLNRLEPGSAVYNLPVVLRLSGGVDVGVLRAALGDVVVRHESLRTVFPEVGGVACQRVLDPAAPPVEVVQAGGDRLGPALMAAVGRGFDLAVEPPLRVCLFEVDASTHVLLLVLHHIAADGWSMAPLARDVVVAYAARSGGRAPSYAPLPVQYADYALWQRELLGEESDPGSLVSAQVAFWRSALAGLPEEITLPADRPRPAVASYRGETVRFEIGPDLHRGLIGVAREAGASLFMVVQAALAALLTRLGAGNDIPIGSVVAGRTDEALDDLVGMFVNTLVLRTDTGGDPSFRELVGRVRETDLAAYAHQDLPFERLVEIVNPVRSMARHPLFQVMLAFQNNPPAVLEVDGLSIGVEPFTPATAKFDLQFTLAERPEGGIEGGLEFSLDLFDRRTADDIVTRFHLLLEAVVADPGAPIGRIEILTPAERLTILGDWAGTGAAPVPSTIVDRFEAQVARSPHAVAVVGVDEEVSYGELDARAGALAEVLVGLGVGPERCVALAVPRSVELVVAVVAVLKAGGAYVPVDPGYPADRVGCIVEDAAPVLGVATPDTEGVLAPYGRRVPLPDAASPFSVFSLRGVSSRDASAAVAAPDGEDGRQRQAVPAVEGPAGDGAGAAGPGDGRGVAGAGRLLPAHPAYVIFTSGSTGRPKGVVVSHGAVTRLLASTEGWFGFDETDVWALFHSYAFDFSVWELWGALLYGGRLVVVPFEVSRSPGEFVRLVADRGVTVLNQTPSAFYQFAQAERDNPGMELSLRHVIFGGEALEVSRLADWHGRGVSLVNMYGITETTVHVTHALLTPDSPAGLIGTGIPDLRVYVLDGGLCPVPPGVVGELYVAGAGLARGYVGRAALTAERFVADPFGGAGGRMYRSGDLARWDRAGRLEYLGRADAQVKVRGFRIELGEIESVLVRHPAVSQVAVVVREDRPGDRRLVAYVVPAPGSPESVAGHDRAAPDASAVVGHDRAAPDASAGDRVAPPAPARGAGPGAVLEAGEVRRFAAGVLPDYMVPAAVVVLGALPLTVNGKLDRRALPVPEVTGSGGEPSTPREVLLCALFAEVLGVERVGVEDGFFDLGGDSIVAIQLVARAREVGVVFGPRDVFRHQSVRELAAVATDEESVVGEPEGAGVGPLPPTPIMAWLDGLTGPTDDFSQTVVLQVPPDLGLDPLVDAVQAVLDHHDALRLKAPSLRELEVLPRGAVRAADCVRRVEVGVPGDGVAGGGAESGGDPGNGKSGRGDLGSGVPGDAPGDGVAGGAFGGGGLAGVVAGQAGLLRAGLDPGAGRMVGVVWVDAGPGVSGRLVVVVHHLAVDAVSWRILLPDLFAAWQAAVRGGAVALAPVPTSFRTWARRLQDEARDRAGELDLWTRMLGGGTGRLDPVLDTFGTQGHLTLELPAEVTEPLLTRLPAAFHARVNDVLLAGLALAVSRWSGQDSVLLDLEGHGREEIFPGTDLSRAVGWFTALHPVRLDPGRADWADLQGPTAARAIKRVKEQLRAVPDGGIGYGLLRHLNPDTAPELARSPVPELAFNYLGRVVAATGADWSPAPESDAVGGGHAADLALPHALEVNAVTRDTPGGPRLRATWSWAGRLYAEAEVRELAEAWFAALTGLSRHTGGGLTPSDLMVSISQEEIDAFAAELDAEWSARESA</sequence>
<dbReference type="Gene3D" id="1.10.1200.10">
    <property type="entry name" value="ACP-like"/>
    <property type="match status" value="2"/>
</dbReference>
<feature type="domain" description="Carrier" evidence="7">
    <location>
        <begin position="949"/>
        <end position="1024"/>
    </location>
</feature>
<keyword evidence="2" id="KW-0596">Phosphopantetheine</keyword>
<evidence type="ECO:0000256" key="5">
    <source>
        <dbReference type="ARBA" id="ARBA00023194"/>
    </source>
</evidence>
<evidence type="ECO:0000256" key="6">
    <source>
        <dbReference type="SAM" id="MobiDB-lite"/>
    </source>
</evidence>
<dbReference type="InterPro" id="IPR009081">
    <property type="entry name" value="PP-bd_ACP"/>
</dbReference>
<feature type="compositionally biased region" description="Low complexity" evidence="6">
    <location>
        <begin position="2022"/>
        <end position="2035"/>
    </location>
</feature>
<dbReference type="InterPro" id="IPR023213">
    <property type="entry name" value="CAT-like_dom_sf"/>
</dbReference>
<dbReference type="NCBIfam" id="TIGR01720">
    <property type="entry name" value="NRPS-para261"/>
    <property type="match status" value="1"/>
</dbReference>
<dbReference type="Gene3D" id="3.40.50.12780">
    <property type="entry name" value="N-terminal domain of ligase-like"/>
    <property type="match status" value="2"/>
</dbReference>
<dbReference type="InterPro" id="IPR020845">
    <property type="entry name" value="AMP-binding_CS"/>
</dbReference>
<keyword evidence="4" id="KW-0677">Repeat</keyword>
<dbReference type="InterPro" id="IPR010071">
    <property type="entry name" value="AA_adenyl_dom"/>
</dbReference>
<dbReference type="PANTHER" id="PTHR45527:SF1">
    <property type="entry name" value="FATTY ACID SYNTHASE"/>
    <property type="match status" value="1"/>
</dbReference>
<dbReference type="EMBL" id="JAUSRB010000002">
    <property type="protein sequence ID" value="MDP9866790.1"/>
    <property type="molecule type" value="Genomic_DNA"/>
</dbReference>
<proteinExistence type="predicted"/>
<feature type="region of interest" description="Disordered" evidence="6">
    <location>
        <begin position="1993"/>
        <end position="2035"/>
    </location>
</feature>
<comment type="caution">
    <text evidence="8">The sequence shown here is derived from an EMBL/GenBank/DDBJ whole genome shotgun (WGS) entry which is preliminary data.</text>
</comment>
<dbReference type="InterPro" id="IPR006162">
    <property type="entry name" value="Ppantetheine_attach_site"/>
</dbReference>
<dbReference type="SMART" id="SM00823">
    <property type="entry name" value="PKS_PP"/>
    <property type="match status" value="2"/>
</dbReference>
<dbReference type="Gene3D" id="3.30.300.30">
    <property type="match status" value="2"/>
</dbReference>
<keyword evidence="5" id="KW-0045">Antibiotic biosynthesis</keyword>
<dbReference type="SUPFAM" id="SSF56801">
    <property type="entry name" value="Acetyl-CoA synthetase-like"/>
    <property type="match status" value="2"/>
</dbReference>
<dbReference type="NCBIfam" id="TIGR01733">
    <property type="entry name" value="AA-adenyl-dom"/>
    <property type="match status" value="2"/>
</dbReference>
<protein>
    <submittedName>
        <fullName evidence="8">Amino acid adenylation domain-containing protein/non-ribosomal peptide synthase protein (TIGR01720 family)</fullName>
    </submittedName>
</protein>
<accession>A0ABT9RC08</accession>
<gene>
    <name evidence="8" type="ORF">J2S55_006056</name>
</gene>
<dbReference type="InterPro" id="IPR045851">
    <property type="entry name" value="AMP-bd_C_sf"/>
</dbReference>
<feature type="compositionally biased region" description="Gly residues" evidence="6">
    <location>
        <begin position="1662"/>
        <end position="1674"/>
    </location>
</feature>
<keyword evidence="9" id="KW-1185">Reference proteome</keyword>
<dbReference type="SUPFAM" id="SSF52777">
    <property type="entry name" value="CoA-dependent acyltransferases"/>
    <property type="match status" value="6"/>
</dbReference>
<feature type="region of interest" description="Disordered" evidence="6">
    <location>
        <begin position="1638"/>
        <end position="1674"/>
    </location>
</feature>
<dbReference type="PANTHER" id="PTHR45527">
    <property type="entry name" value="NONRIBOSOMAL PEPTIDE SYNTHETASE"/>
    <property type="match status" value="1"/>
</dbReference>
<dbReference type="InterPro" id="IPR042099">
    <property type="entry name" value="ANL_N_sf"/>
</dbReference>
<evidence type="ECO:0000256" key="4">
    <source>
        <dbReference type="ARBA" id="ARBA00022737"/>
    </source>
</evidence>
<dbReference type="Gene3D" id="3.30.559.10">
    <property type="entry name" value="Chloramphenicol acetyltransferase-like domain"/>
    <property type="match status" value="3"/>
</dbReference>
<dbReference type="RefSeq" id="WP_306867907.1">
    <property type="nucleotide sequence ID" value="NZ_JAUSRB010000002.1"/>
</dbReference>
<dbReference type="CDD" id="cd17643">
    <property type="entry name" value="A_NRPS_Cytc1-like"/>
    <property type="match status" value="1"/>
</dbReference>